<protein>
    <recommendedName>
        <fullName evidence="2">protein-tyrosine sulfotransferase</fullName>
        <ecNumber evidence="2">2.8.2.20</ecNumber>
    </recommendedName>
</protein>
<dbReference type="KEGG" id="cvr:CHLNCDRAFT_135761"/>
<evidence type="ECO:0000313" key="7">
    <source>
        <dbReference type="Proteomes" id="UP000008141"/>
    </source>
</evidence>
<gene>
    <name evidence="6" type="ORF">CHLNCDRAFT_135761</name>
</gene>
<evidence type="ECO:0000256" key="3">
    <source>
        <dbReference type="ARBA" id="ARBA00022679"/>
    </source>
</evidence>
<dbReference type="InterPro" id="IPR027417">
    <property type="entry name" value="P-loop_NTPase"/>
</dbReference>
<dbReference type="GO" id="GO:0008476">
    <property type="term" value="F:protein-tyrosine sulfotransferase activity"/>
    <property type="evidence" value="ECO:0007669"/>
    <property type="project" value="UniProtKB-EC"/>
</dbReference>
<dbReference type="PANTHER" id="PTHR12788:SF10">
    <property type="entry name" value="PROTEIN-TYROSINE SULFOTRANSFERASE"/>
    <property type="match status" value="1"/>
</dbReference>
<feature type="region of interest" description="Disordered" evidence="5">
    <location>
        <begin position="381"/>
        <end position="441"/>
    </location>
</feature>
<dbReference type="PANTHER" id="PTHR12788">
    <property type="entry name" value="PROTEIN-TYROSINE SULFOTRANSFERASE 2"/>
    <property type="match status" value="1"/>
</dbReference>
<dbReference type="OrthoDB" id="512956at2759"/>
<name>E1ZIY4_CHLVA</name>
<proteinExistence type="inferred from homology"/>
<organism evidence="7">
    <name type="scientific">Chlorella variabilis</name>
    <name type="common">Green alga</name>
    <dbReference type="NCBI Taxonomy" id="554065"/>
    <lineage>
        <taxon>Eukaryota</taxon>
        <taxon>Viridiplantae</taxon>
        <taxon>Chlorophyta</taxon>
        <taxon>core chlorophytes</taxon>
        <taxon>Trebouxiophyceae</taxon>
        <taxon>Chlorellales</taxon>
        <taxon>Chlorellaceae</taxon>
        <taxon>Chlorella clade</taxon>
        <taxon>Chlorella</taxon>
    </lineage>
</organism>
<dbReference type="Gene3D" id="3.40.50.300">
    <property type="entry name" value="P-loop containing nucleotide triphosphate hydrolases"/>
    <property type="match status" value="1"/>
</dbReference>
<dbReference type="InParanoid" id="E1ZIY4"/>
<keyword evidence="7" id="KW-1185">Reference proteome</keyword>
<dbReference type="SUPFAM" id="SSF52540">
    <property type="entry name" value="P-loop containing nucleoside triphosphate hydrolases"/>
    <property type="match status" value="1"/>
</dbReference>
<evidence type="ECO:0000313" key="6">
    <source>
        <dbReference type="EMBL" id="EFN54239.1"/>
    </source>
</evidence>
<sequence length="803" mass="85831">MSGHHAAAQQSQEPKRQRRAVADVDGGGGGRARGAAAGLRAAAPLQRLQRLVQQARHGAVDSNMTASMVRLAKEVVKGVVNHARNKQPAPGVAANMLESLGRAAAAAAPLRVPRGQLLVERSKLLNAMGRTEAALAATEEAVEVFGAELAAWAAGPEAGTPVNGTGSEARHQAAAALGSLLDVAALWRQLGREERANGVLAEAARVAPLIPSTPNYLRAMAQLSQLTDEQLESALSCMAAVERQTGPAAAGCSWMKLKEAADNETAAGNEMVADLHRLYYAAHRGLHSRKRYAESWRALARAKELHYSKHTYVHRDFEQMVDDMVQLFPSPHKFVTAVAEEAAASPPPAPRSAMHVQSLIASSSARLQRLVARLSRWRRHPDAAAPSGGSQQAQPEAAAEDEAPAEDGGGSSAVPGTGDGSSSTSGSGSSSTGLATSSAGASGSGEMIPIFVMGMPRSGSTLAEQILASHPDVYGAGEHSSLRTVTGTLQELIGESGAGNGTVTPTQLTQMRRRYLAAMRFKIPVEHRGAKWLVDKALSNAWLVGHIALMMPQACLVHAVRHPADASLSAFQQSFFPEKVSWSFNLTNIAAHVKAHHRLMAHWDRVLPGRVLHLHYADMVRDQEGTTRRLVEHCGLPWDPAFLRFYETERSVQTASQLQVKKPIYSSSLNKWPAYKEGLAPLLLRDTILTYEQIVGLPSSQDLLDEVQTQLTALQQQQKEQEEETAATAIQQRLHQPGSKGEQQQVTDGGIKEQSSVQEEQDSTATAVAEAETEVVKAEDGEAATAAGADADEAPEPEEREEL</sequence>
<dbReference type="EC" id="2.8.2.20" evidence="2"/>
<feature type="compositionally biased region" description="Low complexity" evidence="5">
    <location>
        <begin position="420"/>
        <end position="441"/>
    </location>
</feature>
<comment type="catalytic activity">
    <reaction evidence="4">
        <text>L-tyrosyl-[protein] + 3'-phosphoadenylyl sulfate = O-sulfo-L-tyrosine-[protein] + adenosine 3',5'-bisphosphate + H(+)</text>
        <dbReference type="Rhea" id="RHEA:16801"/>
        <dbReference type="Rhea" id="RHEA-COMP:10136"/>
        <dbReference type="Rhea" id="RHEA-COMP:11688"/>
        <dbReference type="ChEBI" id="CHEBI:15378"/>
        <dbReference type="ChEBI" id="CHEBI:46858"/>
        <dbReference type="ChEBI" id="CHEBI:58339"/>
        <dbReference type="ChEBI" id="CHEBI:58343"/>
        <dbReference type="ChEBI" id="CHEBI:65286"/>
        <dbReference type="EC" id="2.8.2.20"/>
    </reaction>
</comment>
<keyword evidence="3" id="KW-0808">Transferase</keyword>
<dbReference type="RefSeq" id="XP_005846341.1">
    <property type="nucleotide sequence ID" value="XM_005846279.1"/>
</dbReference>
<dbReference type="AlphaFoldDB" id="E1ZIY4"/>
<comment type="similarity">
    <text evidence="1">Belongs to the protein sulfotransferase family.</text>
</comment>
<evidence type="ECO:0000256" key="2">
    <source>
        <dbReference type="ARBA" id="ARBA00013262"/>
    </source>
</evidence>
<evidence type="ECO:0000256" key="5">
    <source>
        <dbReference type="SAM" id="MobiDB-lite"/>
    </source>
</evidence>
<dbReference type="Pfam" id="PF13469">
    <property type="entry name" value="Sulfotransfer_3"/>
    <property type="match status" value="1"/>
</dbReference>
<dbReference type="Proteomes" id="UP000008141">
    <property type="component" value="Unassembled WGS sequence"/>
</dbReference>
<feature type="compositionally biased region" description="Low complexity" evidence="5">
    <location>
        <begin position="383"/>
        <end position="397"/>
    </location>
</feature>
<feature type="region of interest" description="Disordered" evidence="5">
    <location>
        <begin position="1"/>
        <end position="35"/>
    </location>
</feature>
<feature type="compositionally biased region" description="Polar residues" evidence="5">
    <location>
        <begin position="741"/>
        <end position="758"/>
    </location>
</feature>
<dbReference type="InterPro" id="IPR026634">
    <property type="entry name" value="TPST-like"/>
</dbReference>
<feature type="compositionally biased region" description="Acidic residues" evidence="5">
    <location>
        <begin position="790"/>
        <end position="803"/>
    </location>
</feature>
<evidence type="ECO:0000256" key="1">
    <source>
        <dbReference type="ARBA" id="ARBA00009988"/>
    </source>
</evidence>
<dbReference type="EMBL" id="GL433848">
    <property type="protein sequence ID" value="EFN54239.1"/>
    <property type="molecule type" value="Genomic_DNA"/>
</dbReference>
<dbReference type="GO" id="GO:0005794">
    <property type="term" value="C:Golgi apparatus"/>
    <property type="evidence" value="ECO:0007669"/>
    <property type="project" value="TreeGrafter"/>
</dbReference>
<feature type="region of interest" description="Disordered" evidence="5">
    <location>
        <begin position="733"/>
        <end position="803"/>
    </location>
</feature>
<dbReference type="GeneID" id="17353683"/>
<accession>E1ZIY4</accession>
<reference evidence="6 7" key="1">
    <citation type="journal article" date="2010" name="Plant Cell">
        <title>The Chlorella variabilis NC64A genome reveals adaptation to photosymbiosis, coevolution with viruses, and cryptic sex.</title>
        <authorList>
            <person name="Blanc G."/>
            <person name="Duncan G."/>
            <person name="Agarkova I."/>
            <person name="Borodovsky M."/>
            <person name="Gurnon J."/>
            <person name="Kuo A."/>
            <person name="Lindquist E."/>
            <person name="Lucas S."/>
            <person name="Pangilinan J."/>
            <person name="Polle J."/>
            <person name="Salamov A."/>
            <person name="Terry A."/>
            <person name="Yamada T."/>
            <person name="Dunigan D.D."/>
            <person name="Grigoriev I.V."/>
            <person name="Claverie J.M."/>
            <person name="Van Etten J.L."/>
        </authorList>
    </citation>
    <scope>NUCLEOTIDE SEQUENCE [LARGE SCALE GENOMIC DNA]</scope>
    <source>
        <strain evidence="6 7">NC64A</strain>
    </source>
</reference>
<dbReference type="eggNOG" id="ENOG502S5PI">
    <property type="taxonomic scope" value="Eukaryota"/>
</dbReference>
<evidence type="ECO:0000256" key="4">
    <source>
        <dbReference type="ARBA" id="ARBA00048460"/>
    </source>
</evidence>